<dbReference type="GO" id="GO:0005975">
    <property type="term" value="P:carbohydrate metabolic process"/>
    <property type="evidence" value="ECO:0007669"/>
    <property type="project" value="InterPro"/>
</dbReference>
<dbReference type="HOGENOM" id="CLU_645074_0_0_5"/>
<evidence type="ECO:0000313" key="3">
    <source>
        <dbReference type="EMBL" id="EIM30898.1"/>
    </source>
</evidence>
<reference evidence="2 4" key="1">
    <citation type="submission" date="2012-02" db="EMBL/GenBank/DDBJ databases">
        <title>Improved High-Quality Draft sequence of Microvirga sp. WSM3557.</title>
        <authorList>
            <consortium name="US DOE Joint Genome Institute"/>
            <person name="Lucas S."/>
            <person name="Han J."/>
            <person name="Lapidus A."/>
            <person name="Cheng J.-F."/>
            <person name="Goodwin L."/>
            <person name="Pitluck S."/>
            <person name="Peters L."/>
            <person name="Zhang X."/>
            <person name="Detter J.C."/>
            <person name="Han C."/>
            <person name="Tapia R."/>
            <person name="Land M."/>
            <person name="Hauser L."/>
            <person name="Kyrpides N."/>
            <person name="Ivanova N."/>
            <person name="Pagani I."/>
            <person name="Brau L."/>
            <person name="Yates R."/>
            <person name="O'Hara G."/>
            <person name="Rui T."/>
            <person name="Howieson J."/>
            <person name="Reeve W."/>
            <person name="Woyke T."/>
        </authorList>
    </citation>
    <scope>NUCLEOTIDE SEQUENCE [LARGE SCALE GENOMIC DNA]</scope>
    <source>
        <strain evidence="2 4">WSM3557</strain>
    </source>
</reference>
<dbReference type="CDD" id="cd04794">
    <property type="entry name" value="euk_LANCL"/>
    <property type="match status" value="1"/>
</dbReference>
<dbReference type="Gene3D" id="1.50.10.10">
    <property type="match status" value="1"/>
</dbReference>
<dbReference type="PRINTS" id="PR01950">
    <property type="entry name" value="LANCSUPER"/>
</dbReference>
<dbReference type="PATRIC" id="fig|864069.3.peg.1622"/>
<dbReference type="GO" id="GO:0046872">
    <property type="term" value="F:metal ion binding"/>
    <property type="evidence" value="ECO:0007669"/>
    <property type="project" value="UniProtKB-KW"/>
</dbReference>
<dbReference type="Proteomes" id="UP000003947">
    <property type="component" value="Unassembled WGS sequence"/>
</dbReference>
<dbReference type="GO" id="GO:0005886">
    <property type="term" value="C:plasma membrane"/>
    <property type="evidence" value="ECO:0007669"/>
    <property type="project" value="TreeGrafter"/>
</dbReference>
<dbReference type="RefSeq" id="WP_009489037.1">
    <property type="nucleotide sequence ID" value="NZ_CP141050.1"/>
</dbReference>
<dbReference type="PANTHER" id="PTHR12736:SF7">
    <property type="entry name" value="LANC-LIKE PROTEIN 3"/>
    <property type="match status" value="1"/>
</dbReference>
<dbReference type="InterPro" id="IPR012341">
    <property type="entry name" value="6hp_glycosidase-like_sf"/>
</dbReference>
<keyword evidence="1" id="KW-0862">Zinc</keyword>
<dbReference type="STRING" id="864069.MicloDRAFT_00004250"/>
<dbReference type="AlphaFoldDB" id="I4Z1Q0"/>
<dbReference type="SMART" id="SM01260">
    <property type="entry name" value="LANC_like"/>
    <property type="match status" value="1"/>
</dbReference>
<gene>
    <name evidence="3" type="ORF">MicloDRAFT_00004250</name>
    <name evidence="2" type="ORF">MicloDRAFT_00014630</name>
</gene>
<evidence type="ECO:0000313" key="2">
    <source>
        <dbReference type="EMBL" id="EIM30142.1"/>
    </source>
</evidence>
<feature type="binding site" evidence="1">
    <location>
        <position position="288"/>
    </location>
    <ligand>
        <name>Zn(2+)</name>
        <dbReference type="ChEBI" id="CHEBI:29105"/>
    </ligand>
</feature>
<feature type="binding site" evidence="1">
    <location>
        <position position="330"/>
    </location>
    <ligand>
        <name>Zn(2+)</name>
        <dbReference type="ChEBI" id="CHEBI:29105"/>
    </ligand>
</feature>
<dbReference type="InterPro" id="IPR007822">
    <property type="entry name" value="LANC-like"/>
</dbReference>
<keyword evidence="1" id="KW-0479">Metal-binding</keyword>
<dbReference type="Pfam" id="PF05147">
    <property type="entry name" value="LANC_like"/>
    <property type="match status" value="1"/>
</dbReference>
<dbReference type="EMBL" id="JH660635">
    <property type="protein sequence ID" value="EIM30898.1"/>
    <property type="molecule type" value="Genomic_DNA"/>
</dbReference>
<dbReference type="OrthoDB" id="5291353at2"/>
<feature type="binding site" evidence="1">
    <location>
        <position position="329"/>
    </location>
    <ligand>
        <name>Zn(2+)</name>
        <dbReference type="ChEBI" id="CHEBI:29105"/>
    </ligand>
</feature>
<evidence type="ECO:0000313" key="4">
    <source>
        <dbReference type="Proteomes" id="UP000003947"/>
    </source>
</evidence>
<dbReference type="GO" id="GO:0031179">
    <property type="term" value="P:peptide modification"/>
    <property type="evidence" value="ECO:0007669"/>
    <property type="project" value="InterPro"/>
</dbReference>
<dbReference type="PANTHER" id="PTHR12736">
    <property type="entry name" value="LANC-LIKE PROTEIN"/>
    <property type="match status" value="1"/>
</dbReference>
<dbReference type="EMBL" id="JH660640">
    <property type="protein sequence ID" value="EIM30142.1"/>
    <property type="molecule type" value="Genomic_DNA"/>
</dbReference>
<organism evidence="2 4">
    <name type="scientific">Microvirga lotononidis</name>
    <dbReference type="NCBI Taxonomy" id="864069"/>
    <lineage>
        <taxon>Bacteria</taxon>
        <taxon>Pseudomonadati</taxon>
        <taxon>Pseudomonadota</taxon>
        <taxon>Alphaproteobacteria</taxon>
        <taxon>Hyphomicrobiales</taxon>
        <taxon>Methylobacteriaceae</taxon>
        <taxon>Microvirga</taxon>
    </lineage>
</organism>
<keyword evidence="4" id="KW-1185">Reference proteome</keyword>
<evidence type="ECO:0000256" key="1">
    <source>
        <dbReference type="PIRSR" id="PIRSR607822-1"/>
    </source>
</evidence>
<name>I4Z1Q0_9HYPH</name>
<proteinExistence type="predicted"/>
<dbReference type="eggNOG" id="COG4403">
    <property type="taxonomic scope" value="Bacteria"/>
</dbReference>
<protein>
    <submittedName>
        <fullName evidence="2">Lanthionine synthetase C-like protein</fullName>
    </submittedName>
</protein>
<sequence length="407" mass="44866">MAALFDPSRHQPIEAIVWDPSVARDAIERIVTDTRDTFTTKELWPIHPNDQEGNETGPHTPLYFGAAGVVWGLDHLVREGAASPGRCFAEFLPDIQRRNRQMLESEAWRKALGTGWQTRSWLLGDAGILFTDWKISLSDEILLHLADTVAKNTDDPSLELMWGAPGTMLVALEVYRSTNSAKWRDLYCAGAGSLEASFAYDERVGCHIWTQILYGRSGQYLGPVHGYAGNAYVLNKGRDLLGEGRWTQLSTQIARTLEVTAIRSSQGVNWAPRAGAERADAPPLVQHCHGAPGMVTALAGLDQPIDELLLGGGELTWNAGPLAKGSNLCHGTAGNGFAFLKLFDRTGDSRWLDRARSFAMHAIMQSDAEASQFGRRRFSLWTGDIGLACFLWECIQEKARFPTVDVL</sequence>
<accession>I4Z1Q0</accession>
<dbReference type="SUPFAM" id="SSF158745">
    <property type="entry name" value="LanC-like"/>
    <property type="match status" value="1"/>
</dbReference>